<feature type="transmembrane region" description="Helical" evidence="1">
    <location>
        <begin position="174"/>
        <end position="196"/>
    </location>
</feature>
<name>A0A1Y2BWR8_9FUNG</name>
<evidence type="ECO:0000313" key="3">
    <source>
        <dbReference type="EMBL" id="ORY39209.1"/>
    </source>
</evidence>
<keyword evidence="1" id="KW-1133">Transmembrane helix</keyword>
<keyword evidence="2" id="KW-0732">Signal</keyword>
<feature type="signal peptide" evidence="2">
    <location>
        <begin position="1"/>
        <end position="24"/>
    </location>
</feature>
<dbReference type="OrthoDB" id="10423004at2759"/>
<feature type="chain" id="PRO_5012372676" description="Transmembrane protein" evidence="2">
    <location>
        <begin position="25"/>
        <end position="238"/>
    </location>
</feature>
<dbReference type="EMBL" id="MCOG01000133">
    <property type="protein sequence ID" value="ORY39209.1"/>
    <property type="molecule type" value="Genomic_DNA"/>
</dbReference>
<dbReference type="AlphaFoldDB" id="A0A1Y2BWR8"/>
<evidence type="ECO:0008006" key="5">
    <source>
        <dbReference type="Google" id="ProtNLM"/>
    </source>
</evidence>
<dbReference type="Proteomes" id="UP000193920">
    <property type="component" value="Unassembled WGS sequence"/>
</dbReference>
<protein>
    <recommendedName>
        <fullName evidence="5">Transmembrane protein</fullName>
    </recommendedName>
</protein>
<organism evidence="3 4">
    <name type="scientific">Neocallimastix californiae</name>
    <dbReference type="NCBI Taxonomy" id="1754190"/>
    <lineage>
        <taxon>Eukaryota</taxon>
        <taxon>Fungi</taxon>
        <taxon>Fungi incertae sedis</taxon>
        <taxon>Chytridiomycota</taxon>
        <taxon>Chytridiomycota incertae sedis</taxon>
        <taxon>Neocallimastigomycetes</taxon>
        <taxon>Neocallimastigales</taxon>
        <taxon>Neocallimastigaceae</taxon>
        <taxon>Neocallimastix</taxon>
    </lineage>
</organism>
<sequence length="238" mass="27621">MFKQYISKTIFIFIILNILINVYAQNVSTMNNCHRLNEATVCNAATQSGCSWCSSEWGCMLIGNYDINTQSTLQYYNCPEPCVDGDTDCYKIMSDSELIQPFFFYLSSRSNLVCHLQHTNEYSRLHNIHCDTSCRKALMNDFQYCQFYDDDGKEFKDYNMNGAIEKKGLSPTKIILIVSCVILALIIFTLAFKAYLNHHNKILAERRKIELKDSKLENDRDLEAQIAQHKLEIKERQI</sequence>
<keyword evidence="4" id="KW-1185">Reference proteome</keyword>
<keyword evidence="1" id="KW-0472">Membrane</keyword>
<keyword evidence="1" id="KW-0812">Transmembrane</keyword>
<accession>A0A1Y2BWR8</accession>
<evidence type="ECO:0000256" key="2">
    <source>
        <dbReference type="SAM" id="SignalP"/>
    </source>
</evidence>
<evidence type="ECO:0000313" key="4">
    <source>
        <dbReference type="Proteomes" id="UP000193920"/>
    </source>
</evidence>
<gene>
    <name evidence="3" type="ORF">LY90DRAFT_672439</name>
</gene>
<comment type="caution">
    <text evidence="3">The sequence shown here is derived from an EMBL/GenBank/DDBJ whole genome shotgun (WGS) entry which is preliminary data.</text>
</comment>
<proteinExistence type="predicted"/>
<evidence type="ECO:0000256" key="1">
    <source>
        <dbReference type="SAM" id="Phobius"/>
    </source>
</evidence>
<reference evidence="3 4" key="1">
    <citation type="submission" date="2016-08" db="EMBL/GenBank/DDBJ databases">
        <title>A Parts List for Fungal Cellulosomes Revealed by Comparative Genomics.</title>
        <authorList>
            <consortium name="DOE Joint Genome Institute"/>
            <person name="Haitjema C.H."/>
            <person name="Gilmore S.P."/>
            <person name="Henske J.K."/>
            <person name="Solomon K.V."/>
            <person name="De Groot R."/>
            <person name="Kuo A."/>
            <person name="Mondo S.J."/>
            <person name="Salamov A.A."/>
            <person name="Labutti K."/>
            <person name="Zhao Z."/>
            <person name="Chiniquy J."/>
            <person name="Barry K."/>
            <person name="Brewer H.M."/>
            <person name="Purvine S.O."/>
            <person name="Wright A.T."/>
            <person name="Boxma B."/>
            <person name="Van Alen T."/>
            <person name="Hackstein J.H."/>
            <person name="Baker S.E."/>
            <person name="Grigoriev I.V."/>
            <person name="O'Malley M.A."/>
        </authorList>
    </citation>
    <scope>NUCLEOTIDE SEQUENCE [LARGE SCALE GENOMIC DNA]</scope>
    <source>
        <strain evidence="3 4">G1</strain>
    </source>
</reference>